<dbReference type="InterPro" id="IPR008701">
    <property type="entry name" value="NPP1"/>
</dbReference>
<dbReference type="PANTHER" id="PTHR33657">
    <property type="entry name" value="DOMAIN PROTEIN, PUTATIVE (AFU_ORTHOLOGUE AFUA_5G00600)-RELATED"/>
    <property type="match status" value="1"/>
</dbReference>
<organism evidence="1 2">
    <name type="scientific">Stachybotrys elegans</name>
    <dbReference type="NCBI Taxonomy" id="80388"/>
    <lineage>
        <taxon>Eukaryota</taxon>
        <taxon>Fungi</taxon>
        <taxon>Dikarya</taxon>
        <taxon>Ascomycota</taxon>
        <taxon>Pezizomycotina</taxon>
        <taxon>Sordariomycetes</taxon>
        <taxon>Hypocreomycetidae</taxon>
        <taxon>Hypocreales</taxon>
        <taxon>Stachybotryaceae</taxon>
        <taxon>Stachybotrys</taxon>
    </lineage>
</organism>
<accession>A0A8K0SUG4</accession>
<dbReference type="PANTHER" id="PTHR33657:SF6">
    <property type="entry name" value="SECRETED PROTEIN"/>
    <property type="match status" value="1"/>
</dbReference>
<keyword evidence="2" id="KW-1185">Reference proteome</keyword>
<evidence type="ECO:0000313" key="1">
    <source>
        <dbReference type="EMBL" id="KAH7323108.1"/>
    </source>
</evidence>
<dbReference type="AlphaFoldDB" id="A0A8K0SUG4"/>
<proteinExistence type="predicted"/>
<name>A0A8K0SUG4_9HYPO</name>
<reference evidence="1" key="1">
    <citation type="journal article" date="2021" name="Nat. Commun.">
        <title>Genetic determinants of endophytism in the Arabidopsis root mycobiome.</title>
        <authorList>
            <person name="Mesny F."/>
            <person name="Miyauchi S."/>
            <person name="Thiergart T."/>
            <person name="Pickel B."/>
            <person name="Atanasova L."/>
            <person name="Karlsson M."/>
            <person name="Huettel B."/>
            <person name="Barry K.W."/>
            <person name="Haridas S."/>
            <person name="Chen C."/>
            <person name="Bauer D."/>
            <person name="Andreopoulos W."/>
            <person name="Pangilinan J."/>
            <person name="LaButti K."/>
            <person name="Riley R."/>
            <person name="Lipzen A."/>
            <person name="Clum A."/>
            <person name="Drula E."/>
            <person name="Henrissat B."/>
            <person name="Kohler A."/>
            <person name="Grigoriev I.V."/>
            <person name="Martin F.M."/>
            <person name="Hacquard S."/>
        </authorList>
    </citation>
    <scope>NUCLEOTIDE SEQUENCE</scope>
    <source>
        <strain evidence="1">MPI-CAGE-CH-0235</strain>
    </source>
</reference>
<dbReference type="EMBL" id="JAGPNK010000004">
    <property type="protein sequence ID" value="KAH7323108.1"/>
    <property type="molecule type" value="Genomic_DNA"/>
</dbReference>
<protein>
    <submittedName>
        <fullName evidence="1">Necrosis inducing protein</fullName>
    </submittedName>
</protein>
<dbReference type="OrthoDB" id="89086at2759"/>
<evidence type="ECO:0000313" key="2">
    <source>
        <dbReference type="Proteomes" id="UP000813444"/>
    </source>
</evidence>
<sequence length="251" mass="27678">MAALALLIPLSTAFPIIHPRGPIAALPPSATAEELRWQPSMDFDQDGCYNVAAVDASGSIVPGLPHNWVDLASECRDAADLSAAENNVYVRRRCNAGWCVYLYDYYFEKDVAVPNFIDPGHTHDWEHIAVWVRDGAGAEFVAVSQHGEYEIRAAAELRWDGEHPKVVYHKDGVSTHAFRFAFEDDDAIENHTGAWYRGPLVNYDGFPGGVRDVLFAHDFGQANIAIKDSSFPGNIANSRPDGVEFDENADS</sequence>
<dbReference type="Proteomes" id="UP000813444">
    <property type="component" value="Unassembled WGS sequence"/>
</dbReference>
<dbReference type="Pfam" id="PF05630">
    <property type="entry name" value="NPP1"/>
    <property type="match status" value="1"/>
</dbReference>
<gene>
    <name evidence="1" type="ORF">B0I35DRAFT_476997</name>
</gene>
<dbReference type="PIRSF" id="PIRSF029958">
    <property type="entry name" value="Necrosis-inducing_protein"/>
    <property type="match status" value="1"/>
</dbReference>
<comment type="caution">
    <text evidence="1">The sequence shown here is derived from an EMBL/GenBank/DDBJ whole genome shotgun (WGS) entry which is preliminary data.</text>
</comment>